<sequence>MKENFLHFIWKYQYFQQSELMTTKSETIQIKHPGFYNYNAGPDFLDACILINNIEWHGHVEIHIKASDWYAHQHETNNQYDNVILHVVLHHDREVIRNDNSCISCLVLEDLIDHQKINNYEALLTDSSKIACKTVIEDIPRITKLQMLDRVLLERIERKSLYILEKLKANDRNWEEVTYQILAEAFGFKINNSGFQRLSSIIPARLLRLHAYHPLQNEALLLGTSGLLPDRHSSKDPYVRQLHQEYNFLAHKYQVKDKMMMGSEWNYLRLRPANFPTIRIAQLSCIMSQIPHLCSAFLHIHSKEAFYRLMDCTVSEYWESHYQFGKVSPSKNIQKLGKSSLNSLIINVIVPLQFAYGIDRSLDKNKEKALDLLESIPPENNKITRLWKEYKLKNSNSLDSQSLIELFNNYCTKKRCLECSIGHHLITKVKTCKTVRLNSIDT</sequence>
<keyword evidence="2" id="KW-1185">Reference proteome</keyword>
<dbReference type="AlphaFoldDB" id="A0A7X8SMU7"/>
<evidence type="ECO:0000313" key="2">
    <source>
        <dbReference type="Proteomes" id="UP000585050"/>
    </source>
</evidence>
<reference evidence="1 2" key="1">
    <citation type="submission" date="2020-04" db="EMBL/GenBank/DDBJ databases">
        <title>Flammeovirga sp. SR4, a novel species isolated from seawater.</title>
        <authorList>
            <person name="Wang X."/>
        </authorList>
    </citation>
    <scope>NUCLEOTIDE SEQUENCE [LARGE SCALE GENOMIC DNA]</scope>
    <source>
        <strain evidence="1 2">SR4</strain>
    </source>
</reference>
<dbReference type="InterPro" id="IPR021272">
    <property type="entry name" value="DUF2851"/>
</dbReference>
<accession>A0A7X8SMU7</accession>
<protein>
    <submittedName>
        <fullName evidence="1">DUF2851 family protein</fullName>
    </submittedName>
</protein>
<dbReference type="RefSeq" id="WP_168883826.1">
    <property type="nucleotide sequence ID" value="NZ_JABAIL010000005.1"/>
</dbReference>
<proteinExistence type="predicted"/>
<comment type="caution">
    <text evidence="1">The sequence shown here is derived from an EMBL/GenBank/DDBJ whole genome shotgun (WGS) entry which is preliminary data.</text>
</comment>
<dbReference type="Pfam" id="PF11013">
    <property type="entry name" value="DUF2851"/>
    <property type="match status" value="1"/>
</dbReference>
<name>A0A7X8SMU7_9BACT</name>
<organism evidence="1 2">
    <name type="scientific">Flammeovirga agarivorans</name>
    <dbReference type="NCBI Taxonomy" id="2726742"/>
    <lineage>
        <taxon>Bacteria</taxon>
        <taxon>Pseudomonadati</taxon>
        <taxon>Bacteroidota</taxon>
        <taxon>Cytophagia</taxon>
        <taxon>Cytophagales</taxon>
        <taxon>Flammeovirgaceae</taxon>
        <taxon>Flammeovirga</taxon>
    </lineage>
</organism>
<gene>
    <name evidence="1" type="ORF">HGP29_18045</name>
</gene>
<dbReference type="EMBL" id="JABAIL010000005">
    <property type="protein sequence ID" value="NLR93120.1"/>
    <property type="molecule type" value="Genomic_DNA"/>
</dbReference>
<dbReference type="Proteomes" id="UP000585050">
    <property type="component" value="Unassembled WGS sequence"/>
</dbReference>
<evidence type="ECO:0000313" key="1">
    <source>
        <dbReference type="EMBL" id="NLR93120.1"/>
    </source>
</evidence>